<name>A0ABS6RUV3_9BACT</name>
<evidence type="ECO:0008006" key="3">
    <source>
        <dbReference type="Google" id="ProtNLM"/>
    </source>
</evidence>
<accession>A0ABS6RUV3</accession>
<organism evidence="1 2">
    <name type="scientific">Candidatus Magnetobacterium casense</name>
    <dbReference type="NCBI Taxonomy" id="1455061"/>
    <lineage>
        <taxon>Bacteria</taxon>
        <taxon>Pseudomonadati</taxon>
        <taxon>Nitrospirota</taxon>
        <taxon>Thermodesulfovibrionia</taxon>
        <taxon>Thermodesulfovibrionales</taxon>
        <taxon>Candidatus Magnetobacteriaceae</taxon>
        <taxon>Candidatus Magnetobacterium</taxon>
    </lineage>
</organism>
<dbReference type="Proteomes" id="UP001196980">
    <property type="component" value="Unassembled WGS sequence"/>
</dbReference>
<comment type="caution">
    <text evidence="1">The sequence shown here is derived from an EMBL/GenBank/DDBJ whole genome shotgun (WGS) entry which is preliminary data.</text>
</comment>
<sequence>MPFVVTLLLILQVALLLSCTREIRYTEDEISGFTPETRVHIRNGEIAFFMAQEEVRFAIGSPTDILVLPPRYDGKERIQWTYKKWGGVITTTLVFVDNKLMEITSNDQNLKRR</sequence>
<proteinExistence type="predicted"/>
<dbReference type="RefSeq" id="WP_218251032.1">
    <property type="nucleotide sequence ID" value="NZ_JABXWD010000022.1"/>
</dbReference>
<evidence type="ECO:0000313" key="1">
    <source>
        <dbReference type="EMBL" id="MBV6340411.1"/>
    </source>
</evidence>
<evidence type="ECO:0000313" key="2">
    <source>
        <dbReference type="Proteomes" id="UP001196980"/>
    </source>
</evidence>
<dbReference type="EMBL" id="JABXWD010000022">
    <property type="protein sequence ID" value="MBV6340411.1"/>
    <property type="molecule type" value="Genomic_DNA"/>
</dbReference>
<reference evidence="1 2" key="1">
    <citation type="journal article" date="2020" name="J Geophys Res Biogeosci">
        <title>Magnetotaxis as an Adaptation to Enable Bacterial Shuttling of Microbial Sulfur and Sulfur Cycling Across Aquatic Oxic#Anoxic Interfaces.</title>
        <authorList>
            <person name="Li J."/>
            <person name="Liu P."/>
            <person name="Wang J."/>
            <person name="Roberts A.P."/>
            <person name="Pan Y."/>
        </authorList>
    </citation>
    <scope>NUCLEOTIDE SEQUENCE [LARGE SCALE GENOMIC DNA]</scope>
    <source>
        <strain evidence="1 2">MYR-1_YQ</strain>
    </source>
</reference>
<keyword evidence="2" id="KW-1185">Reference proteome</keyword>
<protein>
    <recommendedName>
        <fullName evidence="3">Lipoprotein</fullName>
    </recommendedName>
</protein>
<gene>
    <name evidence="1" type="ORF">HWQ67_02320</name>
</gene>